<gene>
    <name evidence="1" type="ORF">FHS74_002194</name>
</gene>
<proteinExistence type="predicted"/>
<evidence type="ECO:0000313" key="1">
    <source>
        <dbReference type="EMBL" id="MBB6251643.1"/>
    </source>
</evidence>
<evidence type="ECO:0000313" key="2">
    <source>
        <dbReference type="Proteomes" id="UP000539175"/>
    </source>
</evidence>
<sequence length="118" mass="12543">MIDPWHLKARGDSQASATPVRVSIAFVVKVSLTASGGTGGVRLVSTAPGRRRVLLNQASSSARVYPGFGRRIRTLVTASGSRQRVSILPTNAPTTLGLSEFIEFLALPDGTWLTLVKP</sequence>
<organism evidence="1 2">
    <name type="scientific">Nitrospirillum iridis</name>
    <dbReference type="NCBI Taxonomy" id="765888"/>
    <lineage>
        <taxon>Bacteria</taxon>
        <taxon>Pseudomonadati</taxon>
        <taxon>Pseudomonadota</taxon>
        <taxon>Alphaproteobacteria</taxon>
        <taxon>Rhodospirillales</taxon>
        <taxon>Azospirillaceae</taxon>
        <taxon>Nitrospirillum</taxon>
    </lineage>
</organism>
<keyword evidence="2" id="KW-1185">Reference proteome</keyword>
<dbReference type="Proteomes" id="UP000539175">
    <property type="component" value="Unassembled WGS sequence"/>
</dbReference>
<dbReference type="EMBL" id="JACIIZ010000005">
    <property type="protein sequence ID" value="MBB6251643.1"/>
    <property type="molecule type" value="Genomic_DNA"/>
</dbReference>
<protein>
    <submittedName>
        <fullName evidence="1">Uncharacterized protein</fullName>
    </submittedName>
</protein>
<dbReference type="AlphaFoldDB" id="A0A7X0AWY9"/>
<reference evidence="1 2" key="1">
    <citation type="submission" date="2020-08" db="EMBL/GenBank/DDBJ databases">
        <title>Genomic Encyclopedia of Type Strains, Phase IV (KMG-IV): sequencing the most valuable type-strain genomes for metagenomic binning, comparative biology and taxonomic classification.</title>
        <authorList>
            <person name="Goeker M."/>
        </authorList>
    </citation>
    <scope>NUCLEOTIDE SEQUENCE [LARGE SCALE GENOMIC DNA]</scope>
    <source>
        <strain evidence="1 2">DSM 22198</strain>
    </source>
</reference>
<accession>A0A7X0AWY9</accession>
<comment type="caution">
    <text evidence="1">The sequence shown here is derived from an EMBL/GenBank/DDBJ whole genome shotgun (WGS) entry which is preliminary data.</text>
</comment>
<name>A0A7X0AWY9_9PROT</name>
<dbReference type="RefSeq" id="WP_184800279.1">
    <property type="nucleotide sequence ID" value="NZ_JACIIZ010000005.1"/>
</dbReference>